<evidence type="ECO:0000256" key="5">
    <source>
        <dbReference type="ARBA" id="ARBA00023242"/>
    </source>
</evidence>
<dbReference type="InterPro" id="IPR050815">
    <property type="entry name" value="TF_fung"/>
</dbReference>
<dbReference type="CDD" id="cd00067">
    <property type="entry name" value="GAL4"/>
    <property type="match status" value="1"/>
</dbReference>
<dbReference type="GO" id="GO:0008270">
    <property type="term" value="F:zinc ion binding"/>
    <property type="evidence" value="ECO:0007669"/>
    <property type="project" value="InterPro"/>
</dbReference>
<gene>
    <name evidence="8" type="ORF">BKA59DRAFT_471293</name>
</gene>
<dbReference type="SUPFAM" id="SSF57701">
    <property type="entry name" value="Zn2/Cys6 DNA-binding domain"/>
    <property type="match status" value="1"/>
</dbReference>
<evidence type="ECO:0000256" key="2">
    <source>
        <dbReference type="ARBA" id="ARBA00022723"/>
    </source>
</evidence>
<keyword evidence="3" id="KW-0805">Transcription regulation</keyword>
<keyword evidence="5" id="KW-0539">Nucleus</keyword>
<evidence type="ECO:0000313" key="9">
    <source>
        <dbReference type="Proteomes" id="UP000813427"/>
    </source>
</evidence>
<protein>
    <recommendedName>
        <fullName evidence="7">Zn(2)-C6 fungal-type domain-containing protein</fullName>
    </recommendedName>
</protein>
<dbReference type="EMBL" id="JAGPXF010000002">
    <property type="protein sequence ID" value="KAH7257955.1"/>
    <property type="molecule type" value="Genomic_DNA"/>
</dbReference>
<dbReference type="AlphaFoldDB" id="A0A8K0SB41"/>
<comment type="caution">
    <text evidence="8">The sequence shown here is derived from an EMBL/GenBank/DDBJ whole genome shotgun (WGS) entry which is preliminary data.</text>
</comment>
<proteinExistence type="predicted"/>
<keyword evidence="2" id="KW-0479">Metal-binding</keyword>
<accession>A0A8K0SB41</accession>
<dbReference type="Pfam" id="PF00172">
    <property type="entry name" value="Zn_clus"/>
    <property type="match status" value="1"/>
</dbReference>
<evidence type="ECO:0000259" key="7">
    <source>
        <dbReference type="PROSITE" id="PS50048"/>
    </source>
</evidence>
<feature type="domain" description="Zn(2)-C6 fungal-type" evidence="7">
    <location>
        <begin position="9"/>
        <end position="39"/>
    </location>
</feature>
<name>A0A8K0SB41_9HYPO</name>
<organism evidence="8 9">
    <name type="scientific">Fusarium tricinctum</name>
    <dbReference type="NCBI Taxonomy" id="61284"/>
    <lineage>
        <taxon>Eukaryota</taxon>
        <taxon>Fungi</taxon>
        <taxon>Dikarya</taxon>
        <taxon>Ascomycota</taxon>
        <taxon>Pezizomycotina</taxon>
        <taxon>Sordariomycetes</taxon>
        <taxon>Hypocreomycetidae</taxon>
        <taxon>Hypocreales</taxon>
        <taxon>Nectriaceae</taxon>
        <taxon>Fusarium</taxon>
        <taxon>Fusarium tricinctum species complex</taxon>
    </lineage>
</organism>
<keyword evidence="9" id="KW-1185">Reference proteome</keyword>
<dbReference type="GO" id="GO:0000981">
    <property type="term" value="F:DNA-binding transcription factor activity, RNA polymerase II-specific"/>
    <property type="evidence" value="ECO:0007669"/>
    <property type="project" value="InterPro"/>
</dbReference>
<dbReference type="SMART" id="SM00066">
    <property type="entry name" value="GAL4"/>
    <property type="match status" value="1"/>
</dbReference>
<dbReference type="PROSITE" id="PS00463">
    <property type="entry name" value="ZN2_CY6_FUNGAL_1"/>
    <property type="match status" value="1"/>
</dbReference>
<evidence type="ECO:0000256" key="4">
    <source>
        <dbReference type="ARBA" id="ARBA00023163"/>
    </source>
</evidence>
<feature type="region of interest" description="Disordered" evidence="6">
    <location>
        <begin position="196"/>
        <end position="247"/>
    </location>
</feature>
<evidence type="ECO:0000256" key="1">
    <source>
        <dbReference type="ARBA" id="ARBA00004123"/>
    </source>
</evidence>
<dbReference type="GO" id="GO:0005634">
    <property type="term" value="C:nucleus"/>
    <property type="evidence" value="ECO:0007669"/>
    <property type="project" value="UniProtKB-SubCell"/>
</dbReference>
<dbReference type="PANTHER" id="PTHR47338:SF27">
    <property type="entry name" value="ZN(II)2CYS6 TRANSCRIPTION FACTOR (EUROFUNG)"/>
    <property type="match status" value="1"/>
</dbReference>
<evidence type="ECO:0000256" key="6">
    <source>
        <dbReference type="SAM" id="MobiDB-lite"/>
    </source>
</evidence>
<dbReference type="InterPro" id="IPR036864">
    <property type="entry name" value="Zn2-C6_fun-type_DNA-bd_sf"/>
</dbReference>
<dbReference type="Proteomes" id="UP000813427">
    <property type="component" value="Unassembled WGS sequence"/>
</dbReference>
<comment type="subcellular location">
    <subcellularLocation>
        <location evidence="1">Nucleus</location>
    </subcellularLocation>
</comment>
<dbReference type="Gene3D" id="4.10.240.10">
    <property type="entry name" value="Zn(2)-C6 fungal-type DNA-binding domain"/>
    <property type="match status" value="1"/>
</dbReference>
<keyword evidence="4" id="KW-0804">Transcription</keyword>
<reference evidence="8" key="1">
    <citation type="journal article" date="2021" name="Nat. Commun.">
        <title>Genetic determinants of endophytism in the Arabidopsis root mycobiome.</title>
        <authorList>
            <person name="Mesny F."/>
            <person name="Miyauchi S."/>
            <person name="Thiergart T."/>
            <person name="Pickel B."/>
            <person name="Atanasova L."/>
            <person name="Karlsson M."/>
            <person name="Huettel B."/>
            <person name="Barry K.W."/>
            <person name="Haridas S."/>
            <person name="Chen C."/>
            <person name="Bauer D."/>
            <person name="Andreopoulos W."/>
            <person name="Pangilinan J."/>
            <person name="LaButti K."/>
            <person name="Riley R."/>
            <person name="Lipzen A."/>
            <person name="Clum A."/>
            <person name="Drula E."/>
            <person name="Henrissat B."/>
            <person name="Kohler A."/>
            <person name="Grigoriev I.V."/>
            <person name="Martin F.M."/>
            <person name="Hacquard S."/>
        </authorList>
    </citation>
    <scope>NUCLEOTIDE SEQUENCE</scope>
    <source>
        <strain evidence="8">MPI-SDFR-AT-0068</strain>
    </source>
</reference>
<dbReference type="PANTHER" id="PTHR47338">
    <property type="entry name" value="ZN(II)2CYS6 TRANSCRIPTION FACTOR (EUROFUNG)-RELATED"/>
    <property type="match status" value="1"/>
</dbReference>
<dbReference type="InterPro" id="IPR001138">
    <property type="entry name" value="Zn2Cys6_DnaBD"/>
</dbReference>
<dbReference type="PROSITE" id="PS50048">
    <property type="entry name" value="ZN2_CY6_FUNGAL_2"/>
    <property type="match status" value="1"/>
</dbReference>
<sequence>MPKTRGRAACNTCRARKQKCDGIRPECSRCRQFDHHCTWPKSLKRGPAKGYTKALECRLQETELALLQLLMSSKEETITKAFHPESKSIARVYHEQLYDQLAEHDSPGGSEKQRALRDQWEQFPLQTASDMKHWTERLKQSGEYQPHNDTQEPSEVQHTLGNFFNDNDQSMAIFQSPSSVIEDQPFEESQHQIDPMVQAPNPQPLIESIPSADNIQSSREAEEDGEVSNSASRGMDLPTNFKDSFLW</sequence>
<evidence type="ECO:0000256" key="3">
    <source>
        <dbReference type="ARBA" id="ARBA00023015"/>
    </source>
</evidence>
<dbReference type="OrthoDB" id="10261408at2759"/>
<evidence type="ECO:0000313" key="8">
    <source>
        <dbReference type="EMBL" id="KAH7257955.1"/>
    </source>
</evidence>